<evidence type="ECO:0000259" key="2">
    <source>
        <dbReference type="PROSITE" id="PS51352"/>
    </source>
</evidence>
<comment type="caution">
    <text evidence="3">The sequence shown here is derived from an EMBL/GenBank/DDBJ whole genome shotgun (WGS) entry which is preliminary data.</text>
</comment>
<dbReference type="InterPro" id="IPR013740">
    <property type="entry name" value="Redoxin"/>
</dbReference>
<evidence type="ECO:0000256" key="1">
    <source>
        <dbReference type="SAM" id="MobiDB-lite"/>
    </source>
</evidence>
<dbReference type="GO" id="GO:0016853">
    <property type="term" value="F:isomerase activity"/>
    <property type="evidence" value="ECO:0007669"/>
    <property type="project" value="UniProtKB-KW"/>
</dbReference>
<dbReference type="PANTHER" id="PTHR42852:SF17">
    <property type="entry name" value="THIOREDOXIN-LIKE PROTEIN HI_1115"/>
    <property type="match status" value="1"/>
</dbReference>
<dbReference type="InterPro" id="IPR050553">
    <property type="entry name" value="Thioredoxin_ResA/DsbE_sf"/>
</dbReference>
<dbReference type="PANTHER" id="PTHR42852">
    <property type="entry name" value="THIOL:DISULFIDE INTERCHANGE PROTEIN DSBE"/>
    <property type="match status" value="1"/>
</dbReference>
<dbReference type="Pfam" id="PF08534">
    <property type="entry name" value="Redoxin"/>
    <property type="match status" value="1"/>
</dbReference>
<feature type="compositionally biased region" description="Low complexity" evidence="1">
    <location>
        <begin position="43"/>
        <end position="58"/>
    </location>
</feature>
<protein>
    <submittedName>
        <fullName evidence="3">Thiol-disulfide isomerase/thioredoxin</fullName>
    </submittedName>
</protein>
<feature type="region of interest" description="Disordered" evidence="1">
    <location>
        <begin position="38"/>
        <end position="64"/>
    </location>
</feature>
<dbReference type="SUPFAM" id="SSF52833">
    <property type="entry name" value="Thioredoxin-like"/>
    <property type="match status" value="1"/>
</dbReference>
<sequence>MSTLKKLGLSFLIIFPLTLGIVFFLKHRDAQLSLQGNAPSVETTSSSADTSTSSQATDPGLLGQRLPDFTLTAPEGEVISNQSFAGKPTLYMEWASWCPHCQEQMPIIQNLYQVYGDRVNFVLANATGSRGETLDDAKSYMDSRHYTMPWYSDTDLMAANALAITSLPTILVIDENQTLVSRFDGVQEEESLAKLLDSLIP</sequence>
<organism evidence="3 4">
    <name type="scientific">Streptococcus moroccensis</name>
    <dbReference type="NCBI Taxonomy" id="1451356"/>
    <lineage>
        <taxon>Bacteria</taxon>
        <taxon>Bacillati</taxon>
        <taxon>Bacillota</taxon>
        <taxon>Bacilli</taxon>
        <taxon>Lactobacillales</taxon>
        <taxon>Streptococcaceae</taxon>
        <taxon>Streptococcus</taxon>
    </lineage>
</organism>
<keyword evidence="4" id="KW-1185">Reference proteome</keyword>
<accession>A0ABT9YPM6</accession>
<dbReference type="Gene3D" id="3.40.30.10">
    <property type="entry name" value="Glutaredoxin"/>
    <property type="match status" value="1"/>
</dbReference>
<dbReference type="EMBL" id="JAUSTM010000003">
    <property type="protein sequence ID" value="MDQ0221949.1"/>
    <property type="molecule type" value="Genomic_DNA"/>
</dbReference>
<evidence type="ECO:0000313" key="3">
    <source>
        <dbReference type="EMBL" id="MDQ0221949.1"/>
    </source>
</evidence>
<reference evidence="3 4" key="1">
    <citation type="submission" date="2023-07" db="EMBL/GenBank/DDBJ databases">
        <title>Genomic Encyclopedia of Type Strains, Phase IV (KMG-IV): sequencing the most valuable type-strain genomes for metagenomic binning, comparative biology and taxonomic classification.</title>
        <authorList>
            <person name="Goeker M."/>
        </authorList>
    </citation>
    <scope>NUCLEOTIDE SEQUENCE [LARGE SCALE GENOMIC DNA]</scope>
    <source>
        <strain evidence="3 4">DSM 105143</strain>
    </source>
</reference>
<name>A0ABT9YPM6_9STRE</name>
<proteinExistence type="predicted"/>
<feature type="domain" description="Thioredoxin" evidence="2">
    <location>
        <begin position="60"/>
        <end position="201"/>
    </location>
</feature>
<dbReference type="InterPro" id="IPR036249">
    <property type="entry name" value="Thioredoxin-like_sf"/>
</dbReference>
<gene>
    <name evidence="3" type="ORF">J2S23_000485</name>
</gene>
<dbReference type="RefSeq" id="WP_307121176.1">
    <property type="nucleotide sequence ID" value="NZ_JAUSTM010000003.1"/>
</dbReference>
<evidence type="ECO:0000313" key="4">
    <source>
        <dbReference type="Proteomes" id="UP001223079"/>
    </source>
</evidence>
<keyword evidence="3" id="KW-0413">Isomerase</keyword>
<dbReference type="InterPro" id="IPR013766">
    <property type="entry name" value="Thioredoxin_domain"/>
</dbReference>
<dbReference type="CDD" id="cd02966">
    <property type="entry name" value="TlpA_like_family"/>
    <property type="match status" value="1"/>
</dbReference>
<dbReference type="Proteomes" id="UP001223079">
    <property type="component" value="Unassembled WGS sequence"/>
</dbReference>
<dbReference type="PROSITE" id="PS51352">
    <property type="entry name" value="THIOREDOXIN_2"/>
    <property type="match status" value="1"/>
</dbReference>